<evidence type="ECO:0000256" key="1">
    <source>
        <dbReference type="ARBA" id="ARBA00004389"/>
    </source>
</evidence>
<feature type="domain" description="ALG11 mannosyltransferase N-terminal" evidence="14">
    <location>
        <begin position="49"/>
        <end position="239"/>
    </location>
</feature>
<dbReference type="Pfam" id="PF15924">
    <property type="entry name" value="ALG11_N"/>
    <property type="match status" value="1"/>
</dbReference>
<organism evidence="15 16">
    <name type="scientific">Euplotes crassus</name>
    <dbReference type="NCBI Taxonomy" id="5936"/>
    <lineage>
        <taxon>Eukaryota</taxon>
        <taxon>Sar</taxon>
        <taxon>Alveolata</taxon>
        <taxon>Ciliophora</taxon>
        <taxon>Intramacronucleata</taxon>
        <taxon>Spirotrichea</taxon>
        <taxon>Hypotrichia</taxon>
        <taxon>Euplotida</taxon>
        <taxon>Euplotidae</taxon>
        <taxon>Moneuplotes</taxon>
    </lineage>
</organism>
<dbReference type="Pfam" id="PF00534">
    <property type="entry name" value="Glycos_transf_1"/>
    <property type="match status" value="1"/>
</dbReference>
<feature type="transmembrane region" description="Helical" evidence="12">
    <location>
        <begin position="204"/>
        <end position="225"/>
    </location>
</feature>
<accession>A0AAD1UGA6</accession>
<feature type="domain" description="Glycosyl transferase family 1" evidence="13">
    <location>
        <begin position="263"/>
        <end position="418"/>
    </location>
</feature>
<evidence type="ECO:0000313" key="16">
    <source>
        <dbReference type="Proteomes" id="UP001295684"/>
    </source>
</evidence>
<proteinExistence type="predicted"/>
<dbReference type="PANTHER" id="PTHR45919">
    <property type="entry name" value="GDP-MAN:MAN(3)GLCNAC(2)-PP-DOL ALPHA-1,2-MANNOSYLTRANSFERASE"/>
    <property type="match status" value="1"/>
</dbReference>
<dbReference type="Gene3D" id="3.40.50.2000">
    <property type="entry name" value="Glycogen Phosphorylase B"/>
    <property type="match status" value="2"/>
</dbReference>
<name>A0AAD1UGA6_EUPCR</name>
<protein>
    <recommendedName>
        <fullName evidence="4">GDP-Man:Man(3)GlcNAc(2)-PP-Dol alpha-1,2-mannosyltransferase</fullName>
        <ecNumber evidence="3">2.4.1.131</ecNumber>
    </recommendedName>
</protein>
<keyword evidence="6" id="KW-0808">Transferase</keyword>
<keyword evidence="10 12" id="KW-0472">Membrane</keyword>
<evidence type="ECO:0000259" key="14">
    <source>
        <dbReference type="Pfam" id="PF15924"/>
    </source>
</evidence>
<evidence type="ECO:0000256" key="11">
    <source>
        <dbReference type="ARBA" id="ARBA00045065"/>
    </source>
</evidence>
<evidence type="ECO:0000256" key="3">
    <source>
        <dbReference type="ARBA" id="ARBA00012645"/>
    </source>
</evidence>
<comment type="caution">
    <text evidence="15">The sequence shown here is derived from an EMBL/GenBank/DDBJ whole genome shotgun (WGS) entry which is preliminary data.</text>
</comment>
<dbReference type="AlphaFoldDB" id="A0AAD1UGA6"/>
<keyword evidence="5" id="KW-0328">Glycosyltransferase</keyword>
<evidence type="ECO:0000313" key="15">
    <source>
        <dbReference type="EMBL" id="CAI2368264.1"/>
    </source>
</evidence>
<comment type="pathway">
    <text evidence="2">Protein modification; protein glycosylation.</text>
</comment>
<dbReference type="EMBL" id="CAMPGE010009396">
    <property type="protein sequence ID" value="CAI2368264.1"/>
    <property type="molecule type" value="Genomic_DNA"/>
</dbReference>
<dbReference type="InterPro" id="IPR038013">
    <property type="entry name" value="ALG11"/>
</dbReference>
<evidence type="ECO:0000256" key="2">
    <source>
        <dbReference type="ARBA" id="ARBA00004922"/>
    </source>
</evidence>
<gene>
    <name evidence="15" type="ORF">ECRASSUSDP1_LOCUS9555</name>
</gene>
<dbReference type="SUPFAM" id="SSF53756">
    <property type="entry name" value="UDP-Glycosyltransferase/glycogen phosphorylase"/>
    <property type="match status" value="1"/>
</dbReference>
<dbReference type="Proteomes" id="UP001295684">
    <property type="component" value="Unassembled WGS sequence"/>
</dbReference>
<evidence type="ECO:0000256" key="7">
    <source>
        <dbReference type="ARBA" id="ARBA00022692"/>
    </source>
</evidence>
<dbReference type="GO" id="GO:0006487">
    <property type="term" value="P:protein N-linked glycosylation"/>
    <property type="evidence" value="ECO:0007669"/>
    <property type="project" value="TreeGrafter"/>
</dbReference>
<evidence type="ECO:0000256" key="8">
    <source>
        <dbReference type="ARBA" id="ARBA00022824"/>
    </source>
</evidence>
<evidence type="ECO:0000256" key="5">
    <source>
        <dbReference type="ARBA" id="ARBA00022676"/>
    </source>
</evidence>
<comment type="subcellular location">
    <subcellularLocation>
        <location evidence="1">Endoplasmic reticulum membrane</location>
        <topology evidence="1">Single-pass membrane protein</topology>
    </subcellularLocation>
</comment>
<reference evidence="15" key="1">
    <citation type="submission" date="2023-07" db="EMBL/GenBank/DDBJ databases">
        <authorList>
            <consortium name="AG Swart"/>
            <person name="Singh M."/>
            <person name="Singh A."/>
            <person name="Seah K."/>
            <person name="Emmerich C."/>
        </authorList>
    </citation>
    <scope>NUCLEOTIDE SEQUENCE</scope>
    <source>
        <strain evidence="15">DP1</strain>
    </source>
</reference>
<evidence type="ECO:0000259" key="13">
    <source>
        <dbReference type="Pfam" id="PF00534"/>
    </source>
</evidence>
<evidence type="ECO:0000256" key="6">
    <source>
        <dbReference type="ARBA" id="ARBA00022679"/>
    </source>
</evidence>
<feature type="transmembrane region" description="Helical" evidence="12">
    <location>
        <begin position="12"/>
        <end position="33"/>
    </location>
</feature>
<keyword evidence="7 12" id="KW-0812">Transmembrane</keyword>
<evidence type="ECO:0000256" key="4">
    <source>
        <dbReference type="ARBA" id="ARBA00022018"/>
    </source>
</evidence>
<evidence type="ECO:0000256" key="12">
    <source>
        <dbReference type="SAM" id="Phobius"/>
    </source>
</evidence>
<dbReference type="InterPro" id="IPR001296">
    <property type="entry name" value="Glyco_trans_1"/>
</dbReference>
<dbReference type="EC" id="2.4.1.131" evidence="3"/>
<dbReference type="GO" id="GO:0004377">
    <property type="term" value="F:GDP-Man:Man(3)GlcNAc(2)-PP-Dol alpha-1,2-mannosyltransferase activity"/>
    <property type="evidence" value="ECO:0007669"/>
    <property type="project" value="UniProtKB-EC"/>
</dbReference>
<keyword evidence="16" id="KW-1185">Reference proteome</keyword>
<evidence type="ECO:0000256" key="9">
    <source>
        <dbReference type="ARBA" id="ARBA00022989"/>
    </source>
</evidence>
<dbReference type="PANTHER" id="PTHR45919:SF1">
    <property type="entry name" value="GDP-MAN:MAN(3)GLCNAC(2)-PP-DOL ALPHA-1,2-MANNOSYLTRANSFERASE"/>
    <property type="match status" value="1"/>
</dbReference>
<keyword evidence="9 12" id="KW-1133">Transmembrane helix</keyword>
<dbReference type="GO" id="GO:0005789">
    <property type="term" value="C:endoplasmic reticulum membrane"/>
    <property type="evidence" value="ECO:0007669"/>
    <property type="project" value="UniProtKB-SubCell"/>
</dbReference>
<keyword evidence="8" id="KW-0256">Endoplasmic reticulum</keyword>
<comment type="catalytic activity">
    <reaction evidence="11">
        <text>an alpha-D-Man-(1-&gt;3)-[alpha-D-Man-(1-&gt;6)]-beta-D-Man-(1-&gt;4)-beta-D-GlcNAc-(1-&gt;4)-alpha-D-GlcNAc-diphospho-di-trans,poly-cis-dolichol + 2 GDP-alpha-D-mannose = an alpha-D-Man-(1-&gt;2)-alpha-D-Man-(1-&gt;2)-alpha-D-Man-(1-&gt;3)-[alpha-D-Man-(1-&gt;6)]-beta-D-Man-(1-&gt;4)-beta-D-GlcNAc-(1-&gt;4)-alpha-D-GlcNAc-diphospho-di-trans,poly-cis-dolichol + 2 GDP + 2 H(+)</text>
        <dbReference type="Rhea" id="RHEA:29523"/>
        <dbReference type="Rhea" id="RHEA-COMP:19515"/>
        <dbReference type="Rhea" id="RHEA-COMP:19516"/>
        <dbReference type="ChEBI" id="CHEBI:15378"/>
        <dbReference type="ChEBI" id="CHEBI:57527"/>
        <dbReference type="ChEBI" id="CHEBI:58189"/>
        <dbReference type="ChEBI" id="CHEBI:132511"/>
        <dbReference type="ChEBI" id="CHEBI:132515"/>
        <dbReference type="EC" id="2.4.1.131"/>
    </reaction>
    <physiologicalReaction direction="left-to-right" evidence="11">
        <dbReference type="Rhea" id="RHEA:29524"/>
    </physiologicalReaction>
</comment>
<dbReference type="InterPro" id="IPR031814">
    <property type="entry name" value="ALG11_N"/>
</dbReference>
<sequence>MIDQIYLLAELTIAFCSVFSLCLIACIIFLCFVNNRKRNVLKQDFSCDKIIGFYHPFTNSCGGGEKVLFLALKAISEIAARTKSKVIVYTVEEQDAREIVQKAAARFNFRVDFEFQLVRITRRYFTDQHSVIKLSLLSQAIGNIVSVIEAINTCPPDIFVDTIGVGFGYPFVKLLCPFTKIVSYTHYPSIQTDMIDTHLPRYKFYYYNMMLWLYKTVGFAADVIMTNSSWTQNHCKSLWTNSDRIQRVYPPCNTTAFSKIPIDNRKKNIIVSFAQYRPEKDQSTQLKAFYELLQDHRDISPHFYMIGSCRNSDDERLLANLKGEAKDLGIDKYITFLKNLPQEEVIDIMSEAKVAIHTMKNEHFGISIVEMMAAGLITIAHKSGGPYVDIIQEGGHKGYLCRTPKEFAETMYVALKTYDSSTGRKIRSTARESAISQFSDEAFMERFEKYFIDVL</sequence>
<evidence type="ECO:0000256" key="10">
    <source>
        <dbReference type="ARBA" id="ARBA00023136"/>
    </source>
</evidence>